<name>A0ABR2EFD1_9ROSI</name>
<keyword evidence="3" id="KW-0804">Transcription</keyword>
<keyword evidence="9" id="KW-1185">Reference proteome</keyword>
<evidence type="ECO:0000259" key="7">
    <source>
        <dbReference type="PROSITE" id="PS50888"/>
    </source>
</evidence>
<dbReference type="SMART" id="SM00353">
    <property type="entry name" value="HLH"/>
    <property type="match status" value="1"/>
</dbReference>
<dbReference type="Gene3D" id="4.10.280.10">
    <property type="entry name" value="Helix-loop-helix DNA-binding domain"/>
    <property type="match status" value="1"/>
</dbReference>
<keyword evidence="5" id="KW-0175">Coiled coil</keyword>
<feature type="coiled-coil region" evidence="5">
    <location>
        <begin position="234"/>
        <end position="261"/>
    </location>
</feature>
<protein>
    <recommendedName>
        <fullName evidence="7">BHLH domain-containing protein</fullName>
    </recommendedName>
</protein>
<evidence type="ECO:0000256" key="3">
    <source>
        <dbReference type="ARBA" id="ARBA00023163"/>
    </source>
</evidence>
<feature type="region of interest" description="Disordered" evidence="6">
    <location>
        <begin position="134"/>
        <end position="174"/>
    </location>
</feature>
<evidence type="ECO:0000256" key="2">
    <source>
        <dbReference type="ARBA" id="ARBA00023015"/>
    </source>
</evidence>
<dbReference type="PROSITE" id="PS50888">
    <property type="entry name" value="BHLH"/>
    <property type="match status" value="1"/>
</dbReference>
<dbReference type="EMBL" id="JBBPBM010000015">
    <property type="protein sequence ID" value="KAK8558566.1"/>
    <property type="molecule type" value="Genomic_DNA"/>
</dbReference>
<dbReference type="PANTHER" id="PTHR13935:SF104">
    <property type="entry name" value="TRANSCRIPTION FACTOR BHLH160"/>
    <property type="match status" value="1"/>
</dbReference>
<evidence type="ECO:0000313" key="9">
    <source>
        <dbReference type="Proteomes" id="UP001472677"/>
    </source>
</evidence>
<evidence type="ECO:0000256" key="6">
    <source>
        <dbReference type="SAM" id="MobiDB-lite"/>
    </source>
</evidence>
<proteinExistence type="predicted"/>
<reference evidence="8 9" key="1">
    <citation type="journal article" date="2024" name="G3 (Bethesda)">
        <title>Genome assembly of Hibiscus sabdariffa L. provides insights into metabolisms of medicinal natural products.</title>
        <authorList>
            <person name="Kim T."/>
        </authorList>
    </citation>
    <scope>NUCLEOTIDE SEQUENCE [LARGE SCALE GENOMIC DNA]</scope>
    <source>
        <strain evidence="8">TK-2024</strain>
        <tissue evidence="8">Old leaves</tissue>
    </source>
</reference>
<dbReference type="Pfam" id="PF00010">
    <property type="entry name" value="HLH"/>
    <property type="match status" value="1"/>
</dbReference>
<dbReference type="Proteomes" id="UP001472677">
    <property type="component" value="Unassembled WGS sequence"/>
</dbReference>
<dbReference type="InterPro" id="IPR036638">
    <property type="entry name" value="HLH_DNA-bd_sf"/>
</dbReference>
<dbReference type="InterPro" id="IPR015660">
    <property type="entry name" value="MASH1/Ascl1a-like"/>
</dbReference>
<comment type="subcellular location">
    <subcellularLocation>
        <location evidence="1">Nucleus</location>
    </subcellularLocation>
</comment>
<keyword evidence="2" id="KW-0805">Transcription regulation</keyword>
<gene>
    <name evidence="8" type="ORF">V6N12_041867</name>
</gene>
<evidence type="ECO:0000256" key="1">
    <source>
        <dbReference type="ARBA" id="ARBA00004123"/>
    </source>
</evidence>
<dbReference type="SUPFAM" id="SSF47459">
    <property type="entry name" value="HLH, helix-loop-helix DNA-binding domain"/>
    <property type="match status" value="1"/>
</dbReference>
<keyword evidence="4" id="KW-0539">Nucleus</keyword>
<dbReference type="PANTHER" id="PTHR13935">
    <property type="entry name" value="ACHAETE-SCUTE TRANSCRIPTION FACTOR-RELATED"/>
    <property type="match status" value="1"/>
</dbReference>
<organism evidence="8 9">
    <name type="scientific">Hibiscus sabdariffa</name>
    <name type="common">roselle</name>
    <dbReference type="NCBI Taxonomy" id="183260"/>
    <lineage>
        <taxon>Eukaryota</taxon>
        <taxon>Viridiplantae</taxon>
        <taxon>Streptophyta</taxon>
        <taxon>Embryophyta</taxon>
        <taxon>Tracheophyta</taxon>
        <taxon>Spermatophyta</taxon>
        <taxon>Magnoliopsida</taxon>
        <taxon>eudicotyledons</taxon>
        <taxon>Gunneridae</taxon>
        <taxon>Pentapetalae</taxon>
        <taxon>rosids</taxon>
        <taxon>malvids</taxon>
        <taxon>Malvales</taxon>
        <taxon>Malvaceae</taxon>
        <taxon>Malvoideae</taxon>
        <taxon>Hibiscus</taxon>
    </lineage>
</organism>
<sequence length="366" mass="40822">MSSSSSPHLQNLFTVPVATDDLWPLIQGDNDAGDFSASIPIDDHPWSSSQAMAPILAAAADHQRIAAVLPTDHTTDKRIEELDSSKLVLEPVDPSIEEGLMENILDYSIGDSLSAPPQDSDDIDLLLQESNNRQLPAMSEETRDVHVNDTALAEPSNGRKGSITKRDGSKTRGRNYRIKQAQNGEEGTTMKKEEHNAKERIRRMKQHAAYLDLGALLPTDSSISKKRNSARLILDRAVEYIPELEQEIEKLTLRKNDMLSSVKHKQSAAANHLQLHRHPSSVSVHEIEQGEFIIQIFSRGHENGAFSNLLQNVEDEEQGMSIIMSASMLQVSDHGHCYHLHIKMKKMLDGENNTASLRDKVISWFC</sequence>
<dbReference type="InterPro" id="IPR011598">
    <property type="entry name" value="bHLH_dom"/>
</dbReference>
<evidence type="ECO:0000256" key="5">
    <source>
        <dbReference type="SAM" id="Coils"/>
    </source>
</evidence>
<evidence type="ECO:0000313" key="8">
    <source>
        <dbReference type="EMBL" id="KAK8558566.1"/>
    </source>
</evidence>
<accession>A0ABR2EFD1</accession>
<evidence type="ECO:0000256" key="4">
    <source>
        <dbReference type="ARBA" id="ARBA00023242"/>
    </source>
</evidence>
<comment type="caution">
    <text evidence="8">The sequence shown here is derived from an EMBL/GenBank/DDBJ whole genome shotgun (WGS) entry which is preliminary data.</text>
</comment>
<feature type="domain" description="BHLH" evidence="7">
    <location>
        <begin position="190"/>
        <end position="244"/>
    </location>
</feature>